<protein>
    <recommendedName>
        <fullName evidence="8">Precorrin-6Y C5,15-methyltransferase (Decarboxylating)</fullName>
    </recommendedName>
</protein>
<evidence type="ECO:0008006" key="8">
    <source>
        <dbReference type="Google" id="ProtNLM"/>
    </source>
</evidence>
<dbReference type="PANTHER" id="PTHR43182">
    <property type="entry name" value="COBALT-PRECORRIN-6B C(15)-METHYLTRANSFERASE (DECARBOXYLATING)"/>
    <property type="match status" value="1"/>
</dbReference>
<keyword evidence="7" id="KW-1185">Reference proteome</keyword>
<gene>
    <name evidence="6" type="ORF">GCM10009550_21470</name>
</gene>
<comment type="caution">
    <text evidence="6">The sequence shown here is derived from an EMBL/GenBank/DDBJ whole genome shotgun (WGS) entry which is preliminary data.</text>
</comment>
<accession>A0ABP4B679</accession>
<evidence type="ECO:0000313" key="7">
    <source>
        <dbReference type="Proteomes" id="UP001500665"/>
    </source>
</evidence>
<dbReference type="InterPro" id="IPR050714">
    <property type="entry name" value="Cobalamin_biosynth_MTase"/>
</dbReference>
<dbReference type="Gene3D" id="3.30.950.10">
    <property type="entry name" value="Methyltransferase, Cobalt-precorrin-4 Transmethylase, Domain 2"/>
    <property type="match status" value="1"/>
</dbReference>
<evidence type="ECO:0000256" key="2">
    <source>
        <dbReference type="ARBA" id="ARBA00022573"/>
    </source>
</evidence>
<keyword evidence="5" id="KW-0949">S-adenosyl-L-methionine</keyword>
<dbReference type="EMBL" id="BAAAHH010000006">
    <property type="protein sequence ID" value="GAA0946651.1"/>
    <property type="molecule type" value="Genomic_DNA"/>
</dbReference>
<dbReference type="InterPro" id="IPR029063">
    <property type="entry name" value="SAM-dependent_MTases_sf"/>
</dbReference>
<dbReference type="InterPro" id="IPR014776">
    <property type="entry name" value="4pyrrole_Mease_sub2"/>
</dbReference>
<keyword evidence="2" id="KW-0169">Cobalamin biosynthesis</keyword>
<sequence>MGEDLEEGVFGLVARAFAGAGLDGEGAVVVSAREGGFRRAVNACRAHPRVAVLTGPGAGPAELGRELHPQTPRSFVVCEDLGGPDERVVHVRPAEATTRPWREPQVVIVHDPRWRGEPSGWLVSGRPGPGGWAPPEEGFEGGGRVPGAAARALVLARLGPGLGDLVWDIGSGGGAVGVECARLGAAVVAVGGDGEACELVRRNVRAHGTRLAVARGEVPQVLAHLPDPDAVFVGEGDPAVVEACVRRSPRAIATILDGAAGLDPLREALRDGGYRVEAVRLTAAREGAGEPDAVLVVSGTIR</sequence>
<evidence type="ECO:0000256" key="1">
    <source>
        <dbReference type="ARBA" id="ARBA00004953"/>
    </source>
</evidence>
<keyword evidence="3" id="KW-0489">Methyltransferase</keyword>
<reference evidence="7" key="1">
    <citation type="journal article" date="2019" name="Int. J. Syst. Evol. Microbiol.">
        <title>The Global Catalogue of Microorganisms (GCM) 10K type strain sequencing project: providing services to taxonomists for standard genome sequencing and annotation.</title>
        <authorList>
            <consortium name="The Broad Institute Genomics Platform"/>
            <consortium name="The Broad Institute Genome Sequencing Center for Infectious Disease"/>
            <person name="Wu L."/>
            <person name="Ma J."/>
        </authorList>
    </citation>
    <scope>NUCLEOTIDE SEQUENCE [LARGE SCALE GENOMIC DNA]</scope>
    <source>
        <strain evidence="7">JCM 10696</strain>
    </source>
</reference>
<dbReference type="PANTHER" id="PTHR43182:SF1">
    <property type="entry name" value="COBALT-PRECORRIN-7 C(5)-METHYLTRANSFERASE"/>
    <property type="match status" value="1"/>
</dbReference>
<evidence type="ECO:0000313" key="6">
    <source>
        <dbReference type="EMBL" id="GAA0946651.1"/>
    </source>
</evidence>
<name>A0ABP4B679_9ACTN</name>
<dbReference type="SUPFAM" id="SSF53790">
    <property type="entry name" value="Tetrapyrrole methylase"/>
    <property type="match status" value="1"/>
</dbReference>
<evidence type="ECO:0000256" key="5">
    <source>
        <dbReference type="ARBA" id="ARBA00022691"/>
    </source>
</evidence>
<dbReference type="Proteomes" id="UP001500665">
    <property type="component" value="Unassembled WGS sequence"/>
</dbReference>
<keyword evidence="4" id="KW-0808">Transferase</keyword>
<dbReference type="InterPro" id="IPR035996">
    <property type="entry name" value="4pyrrol_Methylase_sf"/>
</dbReference>
<dbReference type="Gene3D" id="3.40.50.150">
    <property type="entry name" value="Vaccinia Virus protein VP39"/>
    <property type="match status" value="1"/>
</dbReference>
<organism evidence="6 7">
    <name type="scientific">Actinocorallia libanotica</name>
    <dbReference type="NCBI Taxonomy" id="46162"/>
    <lineage>
        <taxon>Bacteria</taxon>
        <taxon>Bacillati</taxon>
        <taxon>Actinomycetota</taxon>
        <taxon>Actinomycetes</taxon>
        <taxon>Streptosporangiales</taxon>
        <taxon>Thermomonosporaceae</taxon>
        <taxon>Actinocorallia</taxon>
    </lineage>
</organism>
<comment type="pathway">
    <text evidence="1">Cofactor biosynthesis; adenosylcobalamin biosynthesis.</text>
</comment>
<proteinExistence type="predicted"/>
<evidence type="ECO:0000256" key="4">
    <source>
        <dbReference type="ARBA" id="ARBA00022679"/>
    </source>
</evidence>
<evidence type="ECO:0000256" key="3">
    <source>
        <dbReference type="ARBA" id="ARBA00022603"/>
    </source>
</evidence>
<dbReference type="SUPFAM" id="SSF53335">
    <property type="entry name" value="S-adenosyl-L-methionine-dependent methyltransferases"/>
    <property type="match status" value="1"/>
</dbReference>